<name>A0A8J2IQE5_FUSEQ</name>
<feature type="region of interest" description="Disordered" evidence="1">
    <location>
        <begin position="1"/>
        <end position="86"/>
    </location>
</feature>
<organism evidence="2 3">
    <name type="scientific">Fusarium equiseti</name>
    <name type="common">Fusarium scirpi</name>
    <dbReference type="NCBI Taxonomy" id="61235"/>
    <lineage>
        <taxon>Eukaryota</taxon>
        <taxon>Fungi</taxon>
        <taxon>Dikarya</taxon>
        <taxon>Ascomycota</taxon>
        <taxon>Pezizomycotina</taxon>
        <taxon>Sordariomycetes</taxon>
        <taxon>Hypocreomycetidae</taxon>
        <taxon>Hypocreales</taxon>
        <taxon>Nectriaceae</taxon>
        <taxon>Fusarium</taxon>
        <taxon>Fusarium incarnatum-equiseti species complex</taxon>
    </lineage>
</organism>
<proteinExistence type="predicted"/>
<evidence type="ECO:0000256" key="1">
    <source>
        <dbReference type="SAM" id="MobiDB-lite"/>
    </source>
</evidence>
<dbReference type="Proteomes" id="UP000693738">
    <property type="component" value="Unassembled WGS sequence"/>
</dbReference>
<sequence length="86" mass="9664">MPSTTTSKAGARRNNKSFGNCGNDNVDRSQETAMTRRQQRQKHRENLRHQAEVAPFLGLSDDEEDKANTEAKKETKDAGSNESEQK</sequence>
<dbReference type="EMBL" id="CAJSTJ010000151">
    <property type="protein sequence ID" value="CAG7562721.1"/>
    <property type="molecule type" value="Genomic_DNA"/>
</dbReference>
<evidence type="ECO:0000313" key="2">
    <source>
        <dbReference type="EMBL" id="CAG7562721.1"/>
    </source>
</evidence>
<accession>A0A8J2IQE5</accession>
<gene>
    <name evidence="2" type="ORF">FEQUK3_LOCUS8460</name>
</gene>
<feature type="compositionally biased region" description="Basic residues" evidence="1">
    <location>
        <begin position="37"/>
        <end position="46"/>
    </location>
</feature>
<reference evidence="2" key="1">
    <citation type="submission" date="2021-05" db="EMBL/GenBank/DDBJ databases">
        <authorList>
            <person name="Khan N."/>
        </authorList>
    </citation>
    <scope>NUCLEOTIDE SEQUENCE</scope>
</reference>
<dbReference type="AlphaFoldDB" id="A0A8J2IQE5"/>
<feature type="compositionally biased region" description="Basic and acidic residues" evidence="1">
    <location>
        <begin position="66"/>
        <end position="86"/>
    </location>
</feature>
<comment type="caution">
    <text evidence="2">The sequence shown here is derived from an EMBL/GenBank/DDBJ whole genome shotgun (WGS) entry which is preliminary data.</text>
</comment>
<evidence type="ECO:0000313" key="3">
    <source>
        <dbReference type="Proteomes" id="UP000693738"/>
    </source>
</evidence>
<protein>
    <submittedName>
        <fullName evidence="2">Uncharacterized protein</fullName>
    </submittedName>
</protein>